<gene>
    <name evidence="2" type="ORF">A45J_0171</name>
</gene>
<proteinExistence type="predicted"/>
<reference evidence="2" key="1">
    <citation type="submission" date="2019-10" db="EMBL/GenBank/DDBJ databases">
        <title>Metagenomic sequencing of thiosulfate-disproportionating enrichment culture.</title>
        <authorList>
            <person name="Umezawa K."/>
            <person name="Kojima H."/>
            <person name="Fukui M."/>
        </authorList>
    </citation>
    <scope>NUCLEOTIDE SEQUENCE</scope>
    <source>
        <strain evidence="2">45J</strain>
    </source>
</reference>
<name>A0A5J4KWW3_9ZZZZ</name>
<keyword evidence="1" id="KW-0812">Transmembrane</keyword>
<evidence type="ECO:0000256" key="1">
    <source>
        <dbReference type="SAM" id="Phobius"/>
    </source>
</evidence>
<sequence length="37" mass="4251">MEGYYVALIGIVIFAIIIYALIIITERNEKKKAKKSH</sequence>
<organism evidence="2">
    <name type="scientific">hot springs metagenome</name>
    <dbReference type="NCBI Taxonomy" id="433727"/>
    <lineage>
        <taxon>unclassified sequences</taxon>
        <taxon>metagenomes</taxon>
        <taxon>ecological metagenomes</taxon>
    </lineage>
</organism>
<evidence type="ECO:0000313" key="2">
    <source>
        <dbReference type="EMBL" id="GER92455.1"/>
    </source>
</evidence>
<protein>
    <submittedName>
        <fullName evidence="2">Uncharacterized protein</fullName>
    </submittedName>
</protein>
<comment type="caution">
    <text evidence="2">The sequence shown here is derived from an EMBL/GenBank/DDBJ whole genome shotgun (WGS) entry which is preliminary data.</text>
</comment>
<feature type="transmembrane region" description="Helical" evidence="1">
    <location>
        <begin position="6"/>
        <end position="25"/>
    </location>
</feature>
<accession>A0A5J4KWW3</accession>
<dbReference type="EMBL" id="BLAB01000001">
    <property type="protein sequence ID" value="GER92455.1"/>
    <property type="molecule type" value="Genomic_DNA"/>
</dbReference>
<keyword evidence="1" id="KW-1133">Transmembrane helix</keyword>
<keyword evidence="1" id="KW-0472">Membrane</keyword>
<dbReference type="AlphaFoldDB" id="A0A5J4KWW3"/>